<organism evidence="2">
    <name type="scientific">mine drainage metagenome</name>
    <dbReference type="NCBI Taxonomy" id="410659"/>
    <lineage>
        <taxon>unclassified sequences</taxon>
        <taxon>metagenomes</taxon>
        <taxon>ecological metagenomes</taxon>
    </lineage>
</organism>
<dbReference type="EMBL" id="AUZY01009635">
    <property type="protein sequence ID" value="EQD41462.1"/>
    <property type="molecule type" value="Genomic_DNA"/>
</dbReference>
<evidence type="ECO:0000313" key="2">
    <source>
        <dbReference type="EMBL" id="EQD41462.1"/>
    </source>
</evidence>
<dbReference type="PANTHER" id="PTHR42916">
    <property type="entry name" value="2-SUCCINYL-5-ENOLPYRUVYL-6-HYDROXY-3-CYCLOHEXENE-1-CARBOXYLATE SYNTHASE"/>
    <property type="match status" value="1"/>
</dbReference>
<evidence type="ECO:0000259" key="1">
    <source>
        <dbReference type="Pfam" id="PF16582"/>
    </source>
</evidence>
<feature type="non-terminal residue" evidence="2">
    <location>
        <position position="198"/>
    </location>
</feature>
<dbReference type="Gene3D" id="3.40.50.970">
    <property type="match status" value="1"/>
</dbReference>
<reference evidence="2" key="1">
    <citation type="submission" date="2013-08" db="EMBL/GenBank/DDBJ databases">
        <authorList>
            <person name="Mendez C."/>
            <person name="Richter M."/>
            <person name="Ferrer M."/>
            <person name="Sanchez J."/>
        </authorList>
    </citation>
    <scope>NUCLEOTIDE SEQUENCE</scope>
</reference>
<dbReference type="PANTHER" id="PTHR42916:SF1">
    <property type="entry name" value="PROTEIN PHYLLO, CHLOROPLASTIC"/>
    <property type="match status" value="1"/>
</dbReference>
<comment type="caution">
    <text evidence="2">The sequence shown here is derived from an EMBL/GenBank/DDBJ whole genome shotgun (WGS) entry which is preliminary data.</text>
</comment>
<name>T0ZBJ7_9ZZZZ</name>
<feature type="domain" description="Menaquinone biosynthesis protein MenD middle" evidence="1">
    <location>
        <begin position="137"/>
        <end position="195"/>
    </location>
</feature>
<accession>T0ZBJ7</accession>
<dbReference type="Gene3D" id="3.40.50.1220">
    <property type="entry name" value="TPP-binding domain"/>
    <property type="match status" value="1"/>
</dbReference>
<proteinExistence type="predicted"/>
<gene>
    <name evidence="2" type="primary">menD</name>
    <name evidence="2" type="ORF">B1B_14536</name>
</gene>
<dbReference type="Pfam" id="PF16582">
    <property type="entry name" value="TPP_enzyme_M_2"/>
    <property type="match status" value="1"/>
</dbReference>
<protein>
    <submittedName>
        <fullName evidence="2">Menaquinone biosynthesis protein MenD</fullName>
    </submittedName>
</protein>
<reference evidence="2" key="2">
    <citation type="journal article" date="2014" name="ISME J.">
        <title>Microbial stratification in low pH oxic and suboxic macroscopic growths along an acid mine drainage.</title>
        <authorList>
            <person name="Mendez-Garcia C."/>
            <person name="Mesa V."/>
            <person name="Sprenger R.R."/>
            <person name="Richter M."/>
            <person name="Diez M.S."/>
            <person name="Solano J."/>
            <person name="Bargiela R."/>
            <person name="Golyshina O.V."/>
            <person name="Manteca A."/>
            <person name="Ramos J.L."/>
            <person name="Gallego J.R."/>
            <person name="Llorente I."/>
            <person name="Martins Dos Santos V.A."/>
            <person name="Jensen O.N."/>
            <person name="Pelaez A.I."/>
            <person name="Sanchez J."/>
            <person name="Ferrer M."/>
        </authorList>
    </citation>
    <scope>NUCLEOTIDE SEQUENCE</scope>
</reference>
<sequence>ELHDVGAPQTIDQTRLFGRAVRWFAEPGVPDEAARDSWRSLASRAVAEARDGPLGPGPVHLNLAFREPLLGRPGELPAARAPQGSWHRVVPVGAQAGAGAGAGLGDLLGISGPAGASGLGGASESAAELAEDLRPGSRGVIVAGAGADEVAGDVAALAAELGWPVLADPRSGCRSADRNVIGAADALLRVKAFADEMV</sequence>
<dbReference type="AlphaFoldDB" id="T0ZBJ7"/>
<dbReference type="InterPro" id="IPR032264">
    <property type="entry name" value="MenD_middle"/>
</dbReference>
<feature type="non-terminal residue" evidence="2">
    <location>
        <position position="1"/>
    </location>
</feature>